<comment type="caution">
    <text evidence="2">The sequence shown here is derived from an EMBL/GenBank/DDBJ whole genome shotgun (WGS) entry which is preliminary data.</text>
</comment>
<dbReference type="Proteomes" id="UP000193411">
    <property type="component" value="Unassembled WGS sequence"/>
</dbReference>
<accession>A0A1Y2HG50</accession>
<proteinExistence type="predicted"/>
<feature type="chain" id="PRO_5012101554" evidence="1">
    <location>
        <begin position="20"/>
        <end position="110"/>
    </location>
</feature>
<organism evidence="2 3">
    <name type="scientific">Catenaria anguillulae PL171</name>
    <dbReference type="NCBI Taxonomy" id="765915"/>
    <lineage>
        <taxon>Eukaryota</taxon>
        <taxon>Fungi</taxon>
        <taxon>Fungi incertae sedis</taxon>
        <taxon>Blastocladiomycota</taxon>
        <taxon>Blastocladiomycetes</taxon>
        <taxon>Blastocladiales</taxon>
        <taxon>Catenariaceae</taxon>
        <taxon>Catenaria</taxon>
    </lineage>
</organism>
<feature type="signal peptide" evidence="1">
    <location>
        <begin position="1"/>
        <end position="19"/>
    </location>
</feature>
<reference evidence="2 3" key="1">
    <citation type="submission" date="2016-07" db="EMBL/GenBank/DDBJ databases">
        <title>Pervasive Adenine N6-methylation of Active Genes in Fungi.</title>
        <authorList>
            <consortium name="DOE Joint Genome Institute"/>
            <person name="Mondo S.J."/>
            <person name="Dannebaum R.O."/>
            <person name="Kuo R.C."/>
            <person name="Labutti K."/>
            <person name="Haridas S."/>
            <person name="Kuo A."/>
            <person name="Salamov A."/>
            <person name="Ahrendt S.R."/>
            <person name="Lipzen A."/>
            <person name="Sullivan W."/>
            <person name="Andreopoulos W.B."/>
            <person name="Clum A."/>
            <person name="Lindquist E."/>
            <person name="Daum C."/>
            <person name="Ramamoorthy G.K."/>
            <person name="Gryganskyi A."/>
            <person name="Culley D."/>
            <person name="Magnuson J.K."/>
            <person name="James T.Y."/>
            <person name="O'Malley M.A."/>
            <person name="Stajich J.E."/>
            <person name="Spatafora J.W."/>
            <person name="Visel A."/>
            <person name="Grigoriev I.V."/>
        </authorList>
    </citation>
    <scope>NUCLEOTIDE SEQUENCE [LARGE SCALE GENOMIC DNA]</scope>
    <source>
        <strain evidence="2 3">PL171</strain>
    </source>
</reference>
<evidence type="ECO:0000313" key="3">
    <source>
        <dbReference type="Proteomes" id="UP000193411"/>
    </source>
</evidence>
<keyword evidence="1" id="KW-0732">Signal</keyword>
<protein>
    <submittedName>
        <fullName evidence="2">Uncharacterized protein</fullName>
    </submittedName>
</protein>
<evidence type="ECO:0000256" key="1">
    <source>
        <dbReference type="SAM" id="SignalP"/>
    </source>
</evidence>
<gene>
    <name evidence="2" type="ORF">BCR44DRAFT_30874</name>
</gene>
<dbReference type="AlphaFoldDB" id="A0A1Y2HG50"/>
<keyword evidence="3" id="KW-1185">Reference proteome</keyword>
<evidence type="ECO:0000313" key="2">
    <source>
        <dbReference type="EMBL" id="ORZ33519.1"/>
    </source>
</evidence>
<sequence length="110" mass="11692">MHPTALFVTLLALVALTNAAPAAPTLPKCDWSNGPQYNPAGCKSHYVLEGRDFSNEYNGEIATIKSTGDKAADAKACFEHARSNGQYGAVMEAVVDGKFKCIAKVPITHP</sequence>
<dbReference type="EMBL" id="MCFL01000035">
    <property type="protein sequence ID" value="ORZ33519.1"/>
    <property type="molecule type" value="Genomic_DNA"/>
</dbReference>
<name>A0A1Y2HG50_9FUNG</name>